<dbReference type="Pfam" id="PF03891">
    <property type="entry name" value="DUF333"/>
    <property type="match status" value="1"/>
</dbReference>
<reference evidence="2 3" key="1">
    <citation type="submission" date="2020-08" db="EMBL/GenBank/DDBJ databases">
        <title>A Genomic Blueprint of the Chicken Gut Microbiome.</title>
        <authorList>
            <person name="Gilroy R."/>
            <person name="Ravi A."/>
            <person name="Getino M."/>
            <person name="Pursley I."/>
            <person name="Horton D.L."/>
            <person name="Alikhan N.-F."/>
            <person name="Baker D."/>
            <person name="Gharbi K."/>
            <person name="Hall N."/>
            <person name="Watson M."/>
            <person name="Adriaenssens E.M."/>
            <person name="Foster-Nyarko E."/>
            <person name="Jarju S."/>
            <person name="Secka A."/>
            <person name="Antonio M."/>
            <person name="Oren A."/>
            <person name="Chaudhuri R."/>
            <person name="La Ragione R.M."/>
            <person name="Hildebrand F."/>
            <person name="Pallen M.J."/>
        </authorList>
    </citation>
    <scope>NUCLEOTIDE SEQUENCE [LARGE SCALE GENOMIC DNA]</scope>
    <source>
        <strain evidence="2 3">Sa2CVA6</strain>
    </source>
</reference>
<feature type="signal peptide" evidence="1">
    <location>
        <begin position="1"/>
        <end position="22"/>
    </location>
</feature>
<sequence>MKKSTTLAATALLVSACSHPPAPSPAPAGAPPKVGMANPASVFCIQQGGKLRMVKTALGEHAMCVLPDGREIEEWAFFRQHHTN</sequence>
<protein>
    <submittedName>
        <fullName evidence="2">DUF333 domain-containing protein</fullName>
    </submittedName>
</protein>
<dbReference type="Proteomes" id="UP000634919">
    <property type="component" value="Unassembled WGS sequence"/>
</dbReference>
<name>A0ABR8SBY4_9BURK</name>
<accession>A0ABR8SBY4</accession>
<evidence type="ECO:0000256" key="1">
    <source>
        <dbReference type="SAM" id="SignalP"/>
    </source>
</evidence>
<dbReference type="PANTHER" id="PTHR38008">
    <property type="entry name" value="HEMOLYSIN-RELATED"/>
    <property type="match status" value="1"/>
</dbReference>
<gene>
    <name evidence="2" type="ORF">H9646_10835</name>
</gene>
<dbReference type="RefSeq" id="WP_191723388.1">
    <property type="nucleotide sequence ID" value="NZ_JACSQK010000005.1"/>
</dbReference>
<proteinExistence type="predicted"/>
<dbReference type="InterPro" id="IPR005590">
    <property type="entry name" value="DUF333"/>
</dbReference>
<keyword evidence="3" id="KW-1185">Reference proteome</keyword>
<dbReference type="PANTHER" id="PTHR38008:SF2">
    <property type="entry name" value="HEMOLYSIN"/>
    <property type="match status" value="1"/>
</dbReference>
<dbReference type="EMBL" id="JACSQK010000005">
    <property type="protein sequence ID" value="MBD7960982.1"/>
    <property type="molecule type" value="Genomic_DNA"/>
</dbReference>
<organism evidence="2 3">
    <name type="scientific">Comamonas avium</name>
    <dbReference type="NCBI Taxonomy" id="2762231"/>
    <lineage>
        <taxon>Bacteria</taxon>
        <taxon>Pseudomonadati</taxon>
        <taxon>Pseudomonadota</taxon>
        <taxon>Betaproteobacteria</taxon>
        <taxon>Burkholderiales</taxon>
        <taxon>Comamonadaceae</taxon>
        <taxon>Comamonas</taxon>
    </lineage>
</organism>
<comment type="caution">
    <text evidence="2">The sequence shown here is derived from an EMBL/GenBank/DDBJ whole genome shotgun (WGS) entry which is preliminary data.</text>
</comment>
<evidence type="ECO:0000313" key="3">
    <source>
        <dbReference type="Proteomes" id="UP000634919"/>
    </source>
</evidence>
<feature type="chain" id="PRO_5047209913" evidence="1">
    <location>
        <begin position="23"/>
        <end position="84"/>
    </location>
</feature>
<dbReference type="PROSITE" id="PS51257">
    <property type="entry name" value="PROKAR_LIPOPROTEIN"/>
    <property type="match status" value="1"/>
</dbReference>
<keyword evidence="1" id="KW-0732">Signal</keyword>
<evidence type="ECO:0000313" key="2">
    <source>
        <dbReference type="EMBL" id="MBD7960982.1"/>
    </source>
</evidence>